<dbReference type="KEGG" id="blac:94352691"/>
<organism evidence="3 4">
    <name type="scientific">Bremia lactucae</name>
    <name type="common">Lettuce downy mildew</name>
    <dbReference type="NCBI Taxonomy" id="4779"/>
    <lineage>
        <taxon>Eukaryota</taxon>
        <taxon>Sar</taxon>
        <taxon>Stramenopiles</taxon>
        <taxon>Oomycota</taxon>
        <taxon>Peronosporomycetes</taxon>
        <taxon>Peronosporales</taxon>
        <taxon>Peronosporaceae</taxon>
        <taxon>Bremia</taxon>
    </lineage>
</organism>
<dbReference type="GO" id="GO:0010506">
    <property type="term" value="P:regulation of autophagy"/>
    <property type="evidence" value="ECO:0007669"/>
    <property type="project" value="InterPro"/>
</dbReference>
<keyword evidence="4" id="KW-1185">Reference proteome</keyword>
<evidence type="ECO:0000256" key="1">
    <source>
        <dbReference type="SAM" id="MobiDB-lite"/>
    </source>
</evidence>
<feature type="region of interest" description="Disordered" evidence="1">
    <location>
        <begin position="1"/>
        <end position="27"/>
    </location>
</feature>
<dbReference type="PROSITE" id="PS50011">
    <property type="entry name" value="PROTEIN_KINASE_DOM"/>
    <property type="match status" value="1"/>
</dbReference>
<dbReference type="InterPro" id="IPR045269">
    <property type="entry name" value="Atg1-like"/>
</dbReference>
<dbReference type="InterPro" id="IPR000719">
    <property type="entry name" value="Prot_kinase_dom"/>
</dbReference>
<feature type="domain" description="Protein kinase" evidence="2">
    <location>
        <begin position="323"/>
        <end position="778"/>
    </location>
</feature>
<dbReference type="GO" id="GO:0005737">
    <property type="term" value="C:cytoplasm"/>
    <property type="evidence" value="ECO:0007669"/>
    <property type="project" value="TreeGrafter"/>
</dbReference>
<accession>A0A976FE40</accession>
<proteinExistence type="predicted"/>
<protein>
    <recommendedName>
        <fullName evidence="2">Protein kinase domain-containing protein</fullName>
    </recommendedName>
</protein>
<name>A0A976FE40_BRELC</name>
<evidence type="ECO:0000313" key="3">
    <source>
        <dbReference type="EMBL" id="TDH65050.1"/>
    </source>
</evidence>
<dbReference type="GO" id="GO:0004674">
    <property type="term" value="F:protein serine/threonine kinase activity"/>
    <property type="evidence" value="ECO:0007669"/>
    <property type="project" value="InterPro"/>
</dbReference>
<dbReference type="AlphaFoldDB" id="A0A976FE40"/>
<reference evidence="3 4" key="1">
    <citation type="journal article" date="2021" name="Genome Biol.">
        <title>AFLAP: assembly-free linkage analysis pipeline using k-mers from genome sequencing data.</title>
        <authorList>
            <person name="Fletcher K."/>
            <person name="Zhang L."/>
            <person name="Gil J."/>
            <person name="Han R."/>
            <person name="Cavanaugh K."/>
            <person name="Michelmore R."/>
        </authorList>
    </citation>
    <scope>NUCLEOTIDE SEQUENCE [LARGE SCALE GENOMIC DNA]</scope>
    <source>
        <strain evidence="3 4">SF5</strain>
    </source>
</reference>
<dbReference type="SUPFAM" id="SSF56112">
    <property type="entry name" value="Protein kinase-like (PK-like)"/>
    <property type="match status" value="1"/>
</dbReference>
<dbReference type="EMBL" id="SHOA02000002">
    <property type="protein sequence ID" value="TDH65050.1"/>
    <property type="molecule type" value="Genomic_DNA"/>
</dbReference>
<sequence>MTRTLRGICSSPLSSDDEDKAFPELNSSPAVLRKKIRPARVKRKPRAKRSIVQQKKLKTTPRKSTTELISEAPQDFVEYLSEQLSPLQQAKHEIEFNYAQGYIIKLPQFKSKQGDLEKWIQALGFFSSSSKQPNILCLSSLKVDIIVNEIKQRVPLPAAAMDSTMIRMNNYYKHLDSKEIEVVSPSRNQRLLHRLQHRRLETTTPVNRKDRRLARRLSKLERMTDRRLSFIVPSDATALPPVEVLIFGERNDLESLTPVKRDSHFRGQKQNFFFKRVLHLVLYSGYVDIRAYKEVLRKVSLMWEKVVIITDNLYTTDKLYRLHPRGHYLAEGAYKEVYKVFSEEKKRLEAVSVMDICDIGNQNFIRQEVAHSVLLSDATERGICPNFLQVFDVFLANKRPYPDRWGSKKHREPNELLRGEYNNYELESKQQQSLACDNQKQIFQYMRMEYCDGGDLEGFISLHENKTLPLNSVAVPFFFQMVFGLYCAREKYNLRHCDIKLLNFFLKTASRSKLCKTSGADVVLHYMLEDVCFVLQMPASYSFWIKLADYGAAVSNPESLGSPVTMDQFATLENSPVEYLLYGDAAKQSYAADTFSLGLCLLHLFTGSAPYEEVLEDVICPTDLLKDLKALWMSPRKKSRFSVIKSVARGDDEDTLCHTLYRYIVLFDLPNTNPNESCGMDKVWQLLLKHLRPEDLAVTRPQLRRKQAAIANDARTASEQFKYDQSLYSIAKGSNGIIDRCRQGLMAIPGAMDLLKNMVEFDPSKRLTLKQILFHSMFLNLRSSSLQEQVPADYVISYYKRHNKSSRILLDV</sequence>
<dbReference type="InterPro" id="IPR008271">
    <property type="entry name" value="Ser/Thr_kinase_AS"/>
</dbReference>
<dbReference type="InterPro" id="IPR011009">
    <property type="entry name" value="Kinase-like_dom_sf"/>
</dbReference>
<evidence type="ECO:0000259" key="2">
    <source>
        <dbReference type="PROSITE" id="PS50011"/>
    </source>
</evidence>
<dbReference type="Gene3D" id="1.10.510.10">
    <property type="entry name" value="Transferase(Phosphotransferase) domain 1"/>
    <property type="match status" value="1"/>
</dbReference>
<dbReference type="Proteomes" id="UP000294530">
    <property type="component" value="Unassembled WGS sequence"/>
</dbReference>
<evidence type="ECO:0000313" key="4">
    <source>
        <dbReference type="Proteomes" id="UP000294530"/>
    </source>
</evidence>
<dbReference type="PANTHER" id="PTHR24348">
    <property type="entry name" value="SERINE/THREONINE-PROTEIN KINASE UNC-51-RELATED"/>
    <property type="match status" value="1"/>
</dbReference>
<dbReference type="SMART" id="SM00220">
    <property type="entry name" value="S_TKc"/>
    <property type="match status" value="1"/>
</dbReference>
<dbReference type="Pfam" id="PF00069">
    <property type="entry name" value="Pkinase"/>
    <property type="match status" value="1"/>
</dbReference>
<gene>
    <name evidence="3" type="ORF">CCR75_008973</name>
</gene>
<dbReference type="GO" id="GO:0005524">
    <property type="term" value="F:ATP binding"/>
    <property type="evidence" value="ECO:0007669"/>
    <property type="project" value="InterPro"/>
</dbReference>
<dbReference type="PROSITE" id="PS00108">
    <property type="entry name" value="PROTEIN_KINASE_ST"/>
    <property type="match status" value="1"/>
</dbReference>
<dbReference type="RefSeq" id="XP_067814549.1">
    <property type="nucleotide sequence ID" value="XM_067967020.1"/>
</dbReference>
<comment type="caution">
    <text evidence="3">The sequence shown here is derived from an EMBL/GenBank/DDBJ whole genome shotgun (WGS) entry which is preliminary data.</text>
</comment>
<dbReference type="GeneID" id="94352691"/>
<dbReference type="OrthoDB" id="194690at2759"/>